<comment type="caution">
    <text evidence="2">The sequence shown here is derived from an EMBL/GenBank/DDBJ whole genome shotgun (WGS) entry which is preliminary data.</text>
</comment>
<reference evidence="2 3" key="1">
    <citation type="submission" date="2024-03" db="EMBL/GenBank/DDBJ databases">
        <title>The Acrasis kona genome and developmental transcriptomes reveal deep origins of eukaryotic multicellular pathways.</title>
        <authorList>
            <person name="Sheikh S."/>
            <person name="Fu C.-J."/>
            <person name="Brown M.W."/>
            <person name="Baldauf S.L."/>
        </authorList>
    </citation>
    <scope>NUCLEOTIDE SEQUENCE [LARGE SCALE GENOMIC DNA]</scope>
    <source>
        <strain evidence="2 3">ATCC MYA-3509</strain>
    </source>
</reference>
<dbReference type="AlphaFoldDB" id="A0AAW2YU04"/>
<protein>
    <submittedName>
        <fullName evidence="2">Uncharacterized protein</fullName>
    </submittedName>
</protein>
<keyword evidence="3" id="KW-1185">Reference proteome</keyword>
<feature type="region of interest" description="Disordered" evidence="1">
    <location>
        <begin position="309"/>
        <end position="369"/>
    </location>
</feature>
<accession>A0AAW2YU04</accession>
<evidence type="ECO:0000313" key="3">
    <source>
        <dbReference type="Proteomes" id="UP001431209"/>
    </source>
</evidence>
<dbReference type="Proteomes" id="UP001431209">
    <property type="component" value="Unassembled WGS sequence"/>
</dbReference>
<evidence type="ECO:0000313" key="2">
    <source>
        <dbReference type="EMBL" id="KAL0480612.1"/>
    </source>
</evidence>
<organism evidence="2 3">
    <name type="scientific">Acrasis kona</name>
    <dbReference type="NCBI Taxonomy" id="1008807"/>
    <lineage>
        <taxon>Eukaryota</taxon>
        <taxon>Discoba</taxon>
        <taxon>Heterolobosea</taxon>
        <taxon>Tetramitia</taxon>
        <taxon>Eutetramitia</taxon>
        <taxon>Acrasidae</taxon>
        <taxon>Acrasis</taxon>
    </lineage>
</organism>
<dbReference type="Gene3D" id="3.60.130.30">
    <property type="match status" value="1"/>
</dbReference>
<evidence type="ECO:0000256" key="1">
    <source>
        <dbReference type="SAM" id="MobiDB-lite"/>
    </source>
</evidence>
<gene>
    <name evidence="2" type="ORF">AKO1_006783</name>
</gene>
<feature type="compositionally biased region" description="Basic and acidic residues" evidence="1">
    <location>
        <begin position="359"/>
        <end position="369"/>
    </location>
</feature>
<name>A0AAW2YU04_9EUKA</name>
<proteinExistence type="predicted"/>
<feature type="compositionally biased region" description="Acidic residues" evidence="1">
    <location>
        <begin position="312"/>
        <end position="358"/>
    </location>
</feature>
<dbReference type="EMBL" id="JAOPGA020000676">
    <property type="protein sequence ID" value="KAL0480612.1"/>
    <property type="molecule type" value="Genomic_DNA"/>
</dbReference>
<sequence length="369" mass="42494">MNAFLPKKNNNIAKDKDAHESSPTFEEWIFNKLEEISDQQITIGLDKKHKLVNIMLPKMITEAEQKDLSAALLELTIMFPQPFTKCDDRHRNCEEIDVYHFFEWSPIGHPLTRVVSRQSIAKGKVTALPSVANIKKAFFKYRRDLSSLIKAVDKEMYEECRRVVAGSSDEFKTILQSCIEEVFLGCAINTGQCANHRDFTDVKQPLSALSAFGFFSGAFVCFPELGIKFPQRPGCTLMFSSEVVQHFVSPYAGYRFGVVHCSHDLHKKSKEKSFISPKQLKRNHDVHNEKAKRKMMHLKKTNKFLNSLYNSSDEEEFEEEEMLGVEIDEETESGEVDNDNEESEEEESEEEETEEEVDEHDKEVNENED</sequence>